<organism evidence="1 2">
    <name type="scientific">Alkalidesulfovibrio alkalitolerans DSM 16529</name>
    <dbReference type="NCBI Taxonomy" id="1121439"/>
    <lineage>
        <taxon>Bacteria</taxon>
        <taxon>Pseudomonadati</taxon>
        <taxon>Thermodesulfobacteriota</taxon>
        <taxon>Desulfovibrionia</taxon>
        <taxon>Desulfovibrionales</taxon>
        <taxon>Desulfovibrionaceae</taxon>
        <taxon>Alkalidesulfovibrio</taxon>
    </lineage>
</organism>
<proteinExistence type="predicted"/>
<dbReference type="OrthoDB" id="5456720at2"/>
<comment type="caution">
    <text evidence="1">The sequence shown here is derived from an EMBL/GenBank/DDBJ whole genome shotgun (WGS) entry which is preliminary data.</text>
</comment>
<evidence type="ECO:0000313" key="1">
    <source>
        <dbReference type="EMBL" id="EPR34378.1"/>
    </source>
</evidence>
<accession>S7UPY7</accession>
<reference evidence="1 2" key="1">
    <citation type="journal article" date="2013" name="Genome Announc.">
        <title>Draft genome sequences for three mercury-methylating, sulfate-reducing bacteria.</title>
        <authorList>
            <person name="Brown S.D."/>
            <person name="Hurt R.A.Jr."/>
            <person name="Gilmour C.C."/>
            <person name="Elias D.A."/>
        </authorList>
    </citation>
    <scope>NUCLEOTIDE SEQUENCE [LARGE SCALE GENOMIC DNA]</scope>
    <source>
        <strain evidence="1 2">DSM 16529</strain>
    </source>
</reference>
<dbReference type="STRING" id="1121439.dsat_0026"/>
<sequence length="145" mass="15365">MRIGSSGPSDNPYLAHQSAFAADMVARAAPEATARVTTRDFGFSLGGFGLRYVSEDIHIDAEALVRQEEQRTAARLSRVFSDEMDVAQTRSLAVQSSARTADSASALGDETTFSPLARPAALAAYARSSESAAMERLPGRLLAVA</sequence>
<dbReference type="EMBL" id="ATHI01000011">
    <property type="protein sequence ID" value="EPR34378.1"/>
    <property type="molecule type" value="Genomic_DNA"/>
</dbReference>
<evidence type="ECO:0000313" key="2">
    <source>
        <dbReference type="Proteomes" id="UP000014975"/>
    </source>
</evidence>
<dbReference type="AlphaFoldDB" id="S7UPY7"/>
<dbReference type="eggNOG" id="ENOG5032NFD">
    <property type="taxonomic scope" value="Bacteria"/>
</dbReference>
<dbReference type="Proteomes" id="UP000014975">
    <property type="component" value="Unassembled WGS sequence"/>
</dbReference>
<keyword evidence="2" id="KW-1185">Reference proteome</keyword>
<protein>
    <submittedName>
        <fullName evidence="1">Uncharacterized protein</fullName>
    </submittedName>
</protein>
<name>S7UPY7_9BACT</name>
<dbReference type="RefSeq" id="WP_020885432.1">
    <property type="nucleotide sequence ID" value="NZ_ATHI01000011.1"/>
</dbReference>
<gene>
    <name evidence="1" type="ORF">dsat_0026</name>
</gene>
<dbReference type="PATRIC" id="fig|1121439.3.peg.1239"/>